<dbReference type="InterPro" id="IPR016161">
    <property type="entry name" value="Ald_DH/histidinol_DH"/>
</dbReference>
<keyword evidence="7" id="KW-1185">Reference proteome</keyword>
<evidence type="ECO:0000256" key="3">
    <source>
        <dbReference type="PROSITE-ProRule" id="PRU10007"/>
    </source>
</evidence>
<dbReference type="SUPFAM" id="SSF53720">
    <property type="entry name" value="ALDH-like"/>
    <property type="match status" value="1"/>
</dbReference>
<gene>
    <name evidence="6" type="ORF">EV378_2129</name>
</gene>
<dbReference type="AlphaFoldDB" id="A0A4R1I1I6"/>
<dbReference type="InterPro" id="IPR016163">
    <property type="entry name" value="Ald_DH_C"/>
</dbReference>
<protein>
    <submittedName>
        <fullName evidence="6">Betaine-aldehyde dehydrogenase</fullName>
    </submittedName>
</protein>
<evidence type="ECO:0000259" key="5">
    <source>
        <dbReference type="Pfam" id="PF00171"/>
    </source>
</evidence>
<dbReference type="GO" id="GO:0016620">
    <property type="term" value="F:oxidoreductase activity, acting on the aldehyde or oxo group of donors, NAD or NADP as acceptor"/>
    <property type="evidence" value="ECO:0007669"/>
    <property type="project" value="InterPro"/>
</dbReference>
<comment type="similarity">
    <text evidence="1 4">Belongs to the aldehyde dehydrogenase family.</text>
</comment>
<proteinExistence type="inferred from homology"/>
<feature type="active site" evidence="3">
    <location>
        <position position="247"/>
    </location>
</feature>
<dbReference type="Proteomes" id="UP000295560">
    <property type="component" value="Unassembled WGS sequence"/>
</dbReference>
<dbReference type="InterPro" id="IPR015590">
    <property type="entry name" value="Aldehyde_DH_dom"/>
</dbReference>
<dbReference type="OrthoDB" id="6882680at2"/>
<organism evidence="6 7">
    <name type="scientific">Pseudonocardia endophytica</name>
    <dbReference type="NCBI Taxonomy" id="401976"/>
    <lineage>
        <taxon>Bacteria</taxon>
        <taxon>Bacillati</taxon>
        <taxon>Actinomycetota</taxon>
        <taxon>Actinomycetes</taxon>
        <taxon>Pseudonocardiales</taxon>
        <taxon>Pseudonocardiaceae</taxon>
        <taxon>Pseudonocardia</taxon>
    </lineage>
</organism>
<dbReference type="PANTHER" id="PTHR42804:SF1">
    <property type="entry name" value="ALDEHYDE DEHYDROGENASE-RELATED"/>
    <property type="match status" value="1"/>
</dbReference>
<dbReference type="Gene3D" id="3.40.605.10">
    <property type="entry name" value="Aldehyde Dehydrogenase, Chain A, domain 1"/>
    <property type="match status" value="1"/>
</dbReference>
<accession>A0A4R1I1I6</accession>
<evidence type="ECO:0000313" key="6">
    <source>
        <dbReference type="EMBL" id="TCK26299.1"/>
    </source>
</evidence>
<dbReference type="InterPro" id="IPR016162">
    <property type="entry name" value="Ald_DH_N"/>
</dbReference>
<dbReference type="Pfam" id="PF00171">
    <property type="entry name" value="Aldedh"/>
    <property type="match status" value="1"/>
</dbReference>
<name>A0A4R1I1I6_PSEEN</name>
<evidence type="ECO:0000256" key="2">
    <source>
        <dbReference type="ARBA" id="ARBA00023002"/>
    </source>
</evidence>
<sequence length="474" mass="49744">MVAEDSGWLYIDGERTDPGAGVREVVEAANGEPLGAAPMASAQDVDRAARAARRAFTDGDWARSGPVERASAMRRFAAAFASMADSVAELVSRQNGTPIGLSRALNGALPSALLRRYADRVEALDLEEVRGTTLVRREPVGVVGAIAPWNYPQALAMYKIAPALAAGCTVVLKPSPETALDAAMLSLAAEQAGLPPGVLNVVPGDRDAGASLVSHPAVDKVAFTGSTAAGRLIGAECGRLIRRCTLELGGKSAAVVCEDADLDVLRAGLGAATFMNSGQTCTTQARILAPRSRYDDVVDTVVDYCRSRTIGDPLDPAVRIGPMVSARHRDRVVDHIEVGRSSGARLVTGGGVPAGLDRGWFVEPTVFADVDNADRLAQEEVFGPVVVVIPYTDDEDAIRITDASAYGLAGSVWSADPERATAIARRIRTGTVGINGYTIDLDAPFGGMKDSGLGRELGPEALDAYFELKSIYRG</sequence>
<dbReference type="Gene3D" id="3.40.309.10">
    <property type="entry name" value="Aldehyde Dehydrogenase, Chain A, domain 2"/>
    <property type="match status" value="1"/>
</dbReference>
<comment type="caution">
    <text evidence="6">The sequence shown here is derived from an EMBL/GenBank/DDBJ whole genome shotgun (WGS) entry which is preliminary data.</text>
</comment>
<evidence type="ECO:0000256" key="1">
    <source>
        <dbReference type="ARBA" id="ARBA00009986"/>
    </source>
</evidence>
<dbReference type="FunFam" id="3.40.605.10:FF:000007">
    <property type="entry name" value="NAD/NADP-dependent betaine aldehyde dehydrogenase"/>
    <property type="match status" value="1"/>
</dbReference>
<dbReference type="InterPro" id="IPR029510">
    <property type="entry name" value="Ald_DH_CS_GLU"/>
</dbReference>
<dbReference type="EMBL" id="SMFZ01000001">
    <property type="protein sequence ID" value="TCK26299.1"/>
    <property type="molecule type" value="Genomic_DNA"/>
</dbReference>
<evidence type="ECO:0000256" key="4">
    <source>
        <dbReference type="RuleBase" id="RU003345"/>
    </source>
</evidence>
<dbReference type="PANTHER" id="PTHR42804">
    <property type="entry name" value="ALDEHYDE DEHYDROGENASE"/>
    <property type="match status" value="1"/>
</dbReference>
<dbReference type="PROSITE" id="PS00687">
    <property type="entry name" value="ALDEHYDE_DEHYDR_GLU"/>
    <property type="match status" value="1"/>
</dbReference>
<evidence type="ECO:0000313" key="7">
    <source>
        <dbReference type="Proteomes" id="UP000295560"/>
    </source>
</evidence>
<reference evidence="6 7" key="1">
    <citation type="submission" date="2019-03" db="EMBL/GenBank/DDBJ databases">
        <title>Sequencing the genomes of 1000 actinobacteria strains.</title>
        <authorList>
            <person name="Klenk H.-P."/>
        </authorList>
    </citation>
    <scope>NUCLEOTIDE SEQUENCE [LARGE SCALE GENOMIC DNA]</scope>
    <source>
        <strain evidence="6 7">DSM 44969</strain>
    </source>
</reference>
<dbReference type="CDD" id="cd07139">
    <property type="entry name" value="ALDH_AldA-Rv0768"/>
    <property type="match status" value="1"/>
</dbReference>
<keyword evidence="2 4" id="KW-0560">Oxidoreductase</keyword>
<dbReference type="RefSeq" id="WP_132427707.1">
    <property type="nucleotide sequence ID" value="NZ_SMFZ01000001.1"/>
</dbReference>
<feature type="domain" description="Aldehyde dehydrogenase" evidence="5">
    <location>
        <begin position="23"/>
        <end position="471"/>
    </location>
</feature>